<keyword evidence="3" id="KW-1185">Reference proteome</keyword>
<gene>
    <name evidence="2" type="ORF">CPT_Sitrop_071</name>
</gene>
<dbReference type="EMBL" id="MT701598">
    <property type="protein sequence ID" value="QPB09985.1"/>
    <property type="molecule type" value="Genomic_DNA"/>
</dbReference>
<name>A0A873WPI8_9CAUD</name>
<protein>
    <submittedName>
        <fullName evidence="2">Uncharacterized protein</fullName>
    </submittedName>
</protein>
<sequence>MGYPRARVMRSSPGRSAWQAGKGPGNPWEALRSALRDARIHVLTCEDRPGLDIGVTVSARCDQNEARRTSRKAQRSSVASQGPTGLGKSAKFNLHTERNSCRVELSKTAGPSSTDHRLGANEADVNPTVRSQSQAKRKLHSPESSGRVRPARQQEASTIGRKHKLHTDREAGRVGPRENGSGGTARAKYERSPSTLRTQQSASDTEKCLP</sequence>
<organism evidence="2 3">
    <name type="scientific">Streptomyces phage Sitrop</name>
    <dbReference type="NCBI Taxonomy" id="2767587"/>
    <lineage>
        <taxon>Viruses</taxon>
        <taxon>Duplodnaviria</taxon>
        <taxon>Heunggongvirae</taxon>
        <taxon>Uroviricota</taxon>
        <taxon>Caudoviricetes</taxon>
        <taxon>Arquatrovirinae</taxon>
        <taxon>Camvirus</taxon>
        <taxon>Camvirus sitrop</taxon>
    </lineage>
</organism>
<feature type="region of interest" description="Disordered" evidence="1">
    <location>
        <begin position="62"/>
        <end position="210"/>
    </location>
</feature>
<feature type="compositionally biased region" description="Basic and acidic residues" evidence="1">
    <location>
        <begin position="94"/>
        <end position="105"/>
    </location>
</feature>
<feature type="compositionally biased region" description="Basic and acidic residues" evidence="1">
    <location>
        <begin position="167"/>
        <end position="176"/>
    </location>
</feature>
<dbReference type="Proteomes" id="UP000663341">
    <property type="component" value="Segment"/>
</dbReference>
<evidence type="ECO:0000313" key="2">
    <source>
        <dbReference type="EMBL" id="QPB09985.1"/>
    </source>
</evidence>
<accession>A0A873WPI8</accession>
<proteinExistence type="predicted"/>
<feature type="compositionally biased region" description="Polar residues" evidence="1">
    <location>
        <begin position="192"/>
        <end position="203"/>
    </location>
</feature>
<evidence type="ECO:0000256" key="1">
    <source>
        <dbReference type="SAM" id="MobiDB-lite"/>
    </source>
</evidence>
<reference evidence="2" key="1">
    <citation type="submission" date="2020-07" db="EMBL/GenBank/DDBJ databases">
        <title>Complete genome sequence of Streptomyces phage Sitrop.</title>
        <authorList>
            <person name="Portillo V.H."/>
            <person name="Diaz H."/>
            <person name="Clark J.D."/>
            <person name="Hernandez I."/>
            <person name="Liu M."/>
            <person name="Burrowes B."/>
        </authorList>
    </citation>
    <scope>NUCLEOTIDE SEQUENCE</scope>
</reference>
<feature type="region of interest" description="Disordered" evidence="1">
    <location>
        <begin position="1"/>
        <end position="25"/>
    </location>
</feature>
<evidence type="ECO:0000313" key="3">
    <source>
        <dbReference type="Proteomes" id="UP000663341"/>
    </source>
</evidence>